<gene>
    <name evidence="2" type="ORF">TWF694_007190</name>
</gene>
<dbReference type="AlphaFoldDB" id="A0AAV9XIG2"/>
<evidence type="ECO:0000313" key="2">
    <source>
        <dbReference type="EMBL" id="KAK6541377.1"/>
    </source>
</evidence>
<name>A0AAV9XIG2_9PEZI</name>
<sequence length="213" mass="24780">MPAASTLEIALRQLLLKLFALEFALKVVLRLRTCHRAISLGILRFWGPPVDRKTWYFSPPKSYTQPAVMSKPTELQDGYFDHVVAIFQKHNVPMVIVKEYGYNWLGSGSGPNRNVDFLIRDSGLDAISSALLDSGCFKKVDQDLNYRLSDEYCFQVPRYVDIIYRPNMWPKWVNIWTQSVYMLRIDDMQSLYRSQIFSPRPANRSLYLRRTAS</sequence>
<evidence type="ECO:0000313" key="3">
    <source>
        <dbReference type="Proteomes" id="UP001365542"/>
    </source>
</evidence>
<proteinExistence type="predicted"/>
<feature type="chain" id="PRO_5043395970" evidence="1">
    <location>
        <begin position="31"/>
        <end position="213"/>
    </location>
</feature>
<comment type="caution">
    <text evidence="2">The sequence shown here is derived from an EMBL/GenBank/DDBJ whole genome shotgun (WGS) entry which is preliminary data.</text>
</comment>
<dbReference type="Proteomes" id="UP001365542">
    <property type="component" value="Unassembled WGS sequence"/>
</dbReference>
<keyword evidence="3" id="KW-1185">Reference proteome</keyword>
<feature type="signal peptide" evidence="1">
    <location>
        <begin position="1"/>
        <end position="30"/>
    </location>
</feature>
<organism evidence="2 3">
    <name type="scientific">Orbilia ellipsospora</name>
    <dbReference type="NCBI Taxonomy" id="2528407"/>
    <lineage>
        <taxon>Eukaryota</taxon>
        <taxon>Fungi</taxon>
        <taxon>Dikarya</taxon>
        <taxon>Ascomycota</taxon>
        <taxon>Pezizomycotina</taxon>
        <taxon>Orbiliomycetes</taxon>
        <taxon>Orbiliales</taxon>
        <taxon>Orbiliaceae</taxon>
        <taxon>Orbilia</taxon>
    </lineage>
</organism>
<protein>
    <submittedName>
        <fullName evidence="2">Uncharacterized protein</fullName>
    </submittedName>
</protein>
<evidence type="ECO:0000256" key="1">
    <source>
        <dbReference type="SAM" id="SignalP"/>
    </source>
</evidence>
<dbReference type="EMBL" id="JAVHJO010000003">
    <property type="protein sequence ID" value="KAK6541377.1"/>
    <property type="molecule type" value="Genomic_DNA"/>
</dbReference>
<reference evidence="2 3" key="1">
    <citation type="submission" date="2019-10" db="EMBL/GenBank/DDBJ databases">
        <authorList>
            <person name="Palmer J.M."/>
        </authorList>
    </citation>
    <scope>NUCLEOTIDE SEQUENCE [LARGE SCALE GENOMIC DNA]</scope>
    <source>
        <strain evidence="2 3">TWF694</strain>
    </source>
</reference>
<keyword evidence="1" id="KW-0732">Signal</keyword>
<accession>A0AAV9XIG2</accession>